<evidence type="ECO:0000256" key="1">
    <source>
        <dbReference type="ARBA" id="ARBA00004370"/>
    </source>
</evidence>
<comment type="similarity">
    <text evidence="2">Belongs to the RUS1 family.</text>
</comment>
<protein>
    <recommendedName>
        <fullName evidence="7">Protein root UVB sensitive/RUS domain-containing protein</fullName>
    </recommendedName>
</protein>
<gene>
    <name evidence="8" type="ORF">N7456_013186</name>
</gene>
<dbReference type="Proteomes" id="UP001149165">
    <property type="component" value="Unassembled WGS sequence"/>
</dbReference>
<dbReference type="OrthoDB" id="364779at2759"/>
<feature type="region of interest" description="Disordered" evidence="6">
    <location>
        <begin position="301"/>
        <end position="321"/>
    </location>
</feature>
<dbReference type="PANTHER" id="PTHR12770">
    <property type="entry name" value="RUS1 FAMILY PROTEIN C16ORF58"/>
    <property type="match status" value="1"/>
</dbReference>
<evidence type="ECO:0000259" key="7">
    <source>
        <dbReference type="Pfam" id="PF04884"/>
    </source>
</evidence>
<comment type="subcellular location">
    <subcellularLocation>
        <location evidence="1">Membrane</location>
    </subcellularLocation>
</comment>
<proteinExistence type="inferred from homology"/>
<keyword evidence="5" id="KW-0472">Membrane</keyword>
<reference evidence="8" key="2">
    <citation type="journal article" date="2023" name="IMA Fungus">
        <title>Comparative genomic study of the Penicillium genus elucidates a diverse pangenome and 15 lateral gene transfer events.</title>
        <authorList>
            <person name="Petersen C."/>
            <person name="Sorensen T."/>
            <person name="Nielsen M.R."/>
            <person name="Sondergaard T.E."/>
            <person name="Sorensen J.L."/>
            <person name="Fitzpatrick D.A."/>
            <person name="Frisvad J.C."/>
            <person name="Nielsen K.L."/>
        </authorList>
    </citation>
    <scope>NUCLEOTIDE SEQUENCE</scope>
    <source>
        <strain evidence="8">IBT 30069</strain>
    </source>
</reference>
<dbReference type="InterPro" id="IPR054549">
    <property type="entry name" value="UVB_sens_RUS_dom"/>
</dbReference>
<dbReference type="PANTHER" id="PTHR12770:SF31">
    <property type="entry name" value="RUS FAMILY MEMBER 1"/>
    <property type="match status" value="1"/>
</dbReference>
<name>A0A9W9JVV6_9EURO</name>
<keyword evidence="4" id="KW-1133">Transmembrane helix</keyword>
<dbReference type="Pfam" id="PF04884">
    <property type="entry name" value="UVB_sens_prot"/>
    <property type="match status" value="1"/>
</dbReference>
<dbReference type="EMBL" id="JAPQKH010000008">
    <property type="protein sequence ID" value="KAJ5083759.1"/>
    <property type="molecule type" value="Genomic_DNA"/>
</dbReference>
<reference evidence="8" key="1">
    <citation type="submission" date="2022-11" db="EMBL/GenBank/DDBJ databases">
        <authorList>
            <person name="Petersen C."/>
        </authorList>
    </citation>
    <scope>NUCLEOTIDE SEQUENCE</scope>
    <source>
        <strain evidence="8">IBT 30069</strain>
    </source>
</reference>
<evidence type="ECO:0000256" key="2">
    <source>
        <dbReference type="ARBA" id="ARBA00007558"/>
    </source>
</evidence>
<sequence length="513" mass="55481">MSDHKNGRLTFREIDEGDKPTATYIFSEQNAPSPGLIPGGRVDVIPDSPSSSSWSTKPLVATLGDIFLPSGYPQSVSDDYLPYQVFDSLQAFCSSIAGLLSSRAVLQGVGVGNADASPTSALLLHILQDTSGRLATIFFAHRVGTALEPECKTYRLAADVFNDIAMVLDCLSPMVPAGVMRVTVLSTAGVLRALCGVAGGSSKASLSAHFARWGNLAELNAKDSSQETVISLFGMLVGSVVISHISGFKTTWIALIILLTTHLAMNYKAVRAVQMTSINRQRANIIFSTILSQEYENNTTHTQSLKSNAQPQSKSKLQESPLTIPSPAQVAYQERIFHTANALQWIPVTSKPVKRAKLGTAEIGISLPTFLQNAGGSKKTSNSYQILVPIRELHTLFTEEEYMLFLSPRGRSTSRQWHASILLKKGCRIQSQLKAWAHALLAAHVLSETDIKIDVGAKHGSVEESVLEVVKSTLGFLNGGARMERYLEALVAEGWEVDIAALETKGGRRIVCD</sequence>
<evidence type="ECO:0000256" key="6">
    <source>
        <dbReference type="SAM" id="MobiDB-lite"/>
    </source>
</evidence>
<keyword evidence="3" id="KW-0812">Transmembrane</keyword>
<dbReference type="AlphaFoldDB" id="A0A9W9JVV6"/>
<dbReference type="InterPro" id="IPR006968">
    <property type="entry name" value="RUS_fam"/>
</dbReference>
<feature type="domain" description="Protein root UVB sensitive/RUS" evidence="7">
    <location>
        <begin position="56"/>
        <end position="293"/>
    </location>
</feature>
<evidence type="ECO:0000256" key="4">
    <source>
        <dbReference type="ARBA" id="ARBA00022989"/>
    </source>
</evidence>
<evidence type="ECO:0000256" key="5">
    <source>
        <dbReference type="ARBA" id="ARBA00023136"/>
    </source>
</evidence>
<dbReference type="GO" id="GO:0016020">
    <property type="term" value="C:membrane"/>
    <property type="evidence" value="ECO:0007669"/>
    <property type="project" value="UniProtKB-SubCell"/>
</dbReference>
<evidence type="ECO:0000256" key="3">
    <source>
        <dbReference type="ARBA" id="ARBA00022692"/>
    </source>
</evidence>
<evidence type="ECO:0000313" key="9">
    <source>
        <dbReference type="Proteomes" id="UP001149165"/>
    </source>
</evidence>
<evidence type="ECO:0000313" key="8">
    <source>
        <dbReference type="EMBL" id="KAJ5083759.1"/>
    </source>
</evidence>
<organism evidence="8 9">
    <name type="scientific">Penicillium angulare</name>
    <dbReference type="NCBI Taxonomy" id="116970"/>
    <lineage>
        <taxon>Eukaryota</taxon>
        <taxon>Fungi</taxon>
        <taxon>Dikarya</taxon>
        <taxon>Ascomycota</taxon>
        <taxon>Pezizomycotina</taxon>
        <taxon>Eurotiomycetes</taxon>
        <taxon>Eurotiomycetidae</taxon>
        <taxon>Eurotiales</taxon>
        <taxon>Aspergillaceae</taxon>
        <taxon>Penicillium</taxon>
    </lineage>
</organism>
<keyword evidence="9" id="KW-1185">Reference proteome</keyword>
<comment type="caution">
    <text evidence="8">The sequence shown here is derived from an EMBL/GenBank/DDBJ whole genome shotgun (WGS) entry which is preliminary data.</text>
</comment>
<accession>A0A9W9JVV6</accession>